<keyword evidence="2" id="KW-1185">Reference proteome</keyword>
<organism evidence="3">
    <name type="scientific">Schistosoma curassoni</name>
    <dbReference type="NCBI Taxonomy" id="6186"/>
    <lineage>
        <taxon>Eukaryota</taxon>
        <taxon>Metazoa</taxon>
        <taxon>Spiralia</taxon>
        <taxon>Lophotrochozoa</taxon>
        <taxon>Platyhelminthes</taxon>
        <taxon>Trematoda</taxon>
        <taxon>Digenea</taxon>
        <taxon>Strigeidida</taxon>
        <taxon>Schistosomatoidea</taxon>
        <taxon>Schistosomatidae</taxon>
        <taxon>Schistosoma</taxon>
    </lineage>
</organism>
<proteinExistence type="predicted"/>
<protein>
    <submittedName>
        <fullName evidence="3">DDHD domain-containing protein</fullName>
    </submittedName>
</protein>
<dbReference type="WBParaSite" id="SCUD_0000606801-mRNA-1">
    <property type="protein sequence ID" value="SCUD_0000606801-mRNA-1"/>
    <property type="gene ID" value="SCUD_0000606801"/>
</dbReference>
<dbReference type="AlphaFoldDB" id="A0A183JTM8"/>
<reference evidence="1 2" key="2">
    <citation type="submission" date="2018-11" db="EMBL/GenBank/DDBJ databases">
        <authorList>
            <consortium name="Pathogen Informatics"/>
        </authorList>
    </citation>
    <scope>NUCLEOTIDE SEQUENCE [LARGE SCALE GENOMIC DNA]</scope>
    <source>
        <strain evidence="1">Dakar</strain>
        <strain evidence="2">Dakar, Senegal</strain>
    </source>
</reference>
<evidence type="ECO:0000313" key="1">
    <source>
        <dbReference type="EMBL" id="VDP00558.1"/>
    </source>
</evidence>
<dbReference type="Proteomes" id="UP000279833">
    <property type="component" value="Unassembled WGS sequence"/>
</dbReference>
<gene>
    <name evidence="1" type="ORF">SCUD_LOCUS6068</name>
</gene>
<dbReference type="EMBL" id="UZAK01011822">
    <property type="protein sequence ID" value="VDP00558.1"/>
    <property type="molecule type" value="Genomic_DNA"/>
</dbReference>
<evidence type="ECO:0000313" key="2">
    <source>
        <dbReference type="Proteomes" id="UP000279833"/>
    </source>
</evidence>
<dbReference type="STRING" id="6186.A0A183JTM8"/>
<reference evidence="3" key="1">
    <citation type="submission" date="2016-06" db="UniProtKB">
        <authorList>
            <consortium name="WormBaseParasite"/>
        </authorList>
    </citation>
    <scope>IDENTIFICATION</scope>
</reference>
<name>A0A183JTM8_9TREM</name>
<evidence type="ECO:0000313" key="3">
    <source>
        <dbReference type="WBParaSite" id="SCUD_0000606801-mRNA-1"/>
    </source>
</evidence>
<accession>A0A183JTM8</accession>
<sequence>MFTNDSSSVGNDDDHCNIYDSSDQDVFELSDSPITLDDLISEHSNTRQGTSRLSVISSENIKESLPYIPQHLPRPTPIEWRRPDEYVFVRLPESVFSEGLYSRYWSPCAPLVWNHSFPNPLGGLSMFTNPVKAPDIHFSSSELRKQ</sequence>